<feature type="region of interest" description="Disordered" evidence="9">
    <location>
        <begin position="202"/>
        <end position="296"/>
    </location>
</feature>
<comment type="caution">
    <text evidence="11">The sequence shown here is derived from an EMBL/GenBank/DDBJ whole genome shotgun (WGS) entry which is preliminary data.</text>
</comment>
<dbReference type="NCBIfam" id="TIGR00727">
    <property type="entry name" value="ISP4_OPT"/>
    <property type="match status" value="1"/>
</dbReference>
<feature type="transmembrane region" description="Helical" evidence="10">
    <location>
        <begin position="726"/>
        <end position="744"/>
    </location>
</feature>
<dbReference type="NCBIfam" id="TIGR00728">
    <property type="entry name" value="OPT_sfam"/>
    <property type="match status" value="2"/>
</dbReference>
<evidence type="ECO:0000256" key="6">
    <source>
        <dbReference type="ARBA" id="ARBA00022927"/>
    </source>
</evidence>
<evidence type="ECO:0000256" key="1">
    <source>
        <dbReference type="ARBA" id="ARBA00004141"/>
    </source>
</evidence>
<reference evidence="11" key="1">
    <citation type="submission" date="2023-01" db="EMBL/GenBank/DDBJ databases">
        <title>The chitinases involved in constricting ring structure development in the nematode-trapping fungus Drechslerella dactyloides.</title>
        <authorList>
            <person name="Wang R."/>
            <person name="Zhang L."/>
            <person name="Tang P."/>
            <person name="Li S."/>
            <person name="Liang L."/>
        </authorList>
    </citation>
    <scope>NUCLEOTIDE SEQUENCE</scope>
    <source>
        <strain evidence="11">YMF1.00031</strain>
    </source>
</reference>
<dbReference type="Pfam" id="PF03169">
    <property type="entry name" value="OPT"/>
    <property type="match status" value="1"/>
</dbReference>
<comment type="similarity">
    <text evidence="2">Belongs to the oligopeptide OPT transporter family.</text>
</comment>
<feature type="transmembrane region" description="Helical" evidence="10">
    <location>
        <begin position="313"/>
        <end position="331"/>
    </location>
</feature>
<dbReference type="GO" id="GO:0035673">
    <property type="term" value="F:oligopeptide transmembrane transporter activity"/>
    <property type="evidence" value="ECO:0007669"/>
    <property type="project" value="InterPro"/>
</dbReference>
<feature type="compositionally biased region" description="Basic and acidic residues" evidence="9">
    <location>
        <begin position="216"/>
        <end position="227"/>
    </location>
</feature>
<dbReference type="Proteomes" id="UP001221413">
    <property type="component" value="Unassembled WGS sequence"/>
</dbReference>
<feature type="transmembrane region" description="Helical" evidence="10">
    <location>
        <begin position="831"/>
        <end position="850"/>
    </location>
</feature>
<evidence type="ECO:0000256" key="5">
    <source>
        <dbReference type="ARBA" id="ARBA00022856"/>
    </source>
</evidence>
<dbReference type="EMBL" id="JAQGDS010000002">
    <property type="protein sequence ID" value="KAJ6262969.1"/>
    <property type="molecule type" value="Genomic_DNA"/>
</dbReference>
<protein>
    <submittedName>
        <fullName evidence="11">Uncharacterized protein</fullName>
    </submittedName>
</protein>
<feature type="transmembrane region" description="Helical" evidence="10">
    <location>
        <begin position="524"/>
        <end position="545"/>
    </location>
</feature>
<feature type="transmembrane region" description="Helical" evidence="10">
    <location>
        <begin position="903"/>
        <end position="924"/>
    </location>
</feature>
<evidence type="ECO:0000313" key="12">
    <source>
        <dbReference type="Proteomes" id="UP001221413"/>
    </source>
</evidence>
<feature type="compositionally biased region" description="Low complexity" evidence="9">
    <location>
        <begin position="242"/>
        <end position="266"/>
    </location>
</feature>
<proteinExistence type="inferred from homology"/>
<dbReference type="InterPro" id="IPR004648">
    <property type="entry name" value="Oligpept_transpt"/>
</dbReference>
<evidence type="ECO:0000256" key="2">
    <source>
        <dbReference type="ARBA" id="ARBA00008807"/>
    </source>
</evidence>
<feature type="transmembrane region" description="Helical" evidence="10">
    <location>
        <begin position="390"/>
        <end position="408"/>
    </location>
</feature>
<feature type="transmembrane region" description="Helical" evidence="10">
    <location>
        <begin position="944"/>
        <end position="965"/>
    </location>
</feature>
<feature type="transmembrane region" description="Helical" evidence="10">
    <location>
        <begin position="487"/>
        <end position="512"/>
    </location>
</feature>
<dbReference type="PANTHER" id="PTHR22601">
    <property type="entry name" value="ISP4 LIKE PROTEIN"/>
    <property type="match status" value="1"/>
</dbReference>
<keyword evidence="5" id="KW-0571">Peptide transport</keyword>
<evidence type="ECO:0000256" key="9">
    <source>
        <dbReference type="SAM" id="MobiDB-lite"/>
    </source>
</evidence>
<feature type="transmembrane region" description="Helical" evidence="10">
    <location>
        <begin position="783"/>
        <end position="811"/>
    </location>
</feature>
<feature type="transmembrane region" description="Helical" evidence="10">
    <location>
        <begin position="986"/>
        <end position="1008"/>
    </location>
</feature>
<feature type="transmembrane region" description="Helical" evidence="10">
    <location>
        <begin position="635"/>
        <end position="656"/>
    </location>
</feature>
<sequence length="1047" mass="114675">MYWQDYGMREESSAAQELEAAAVHVMRLAAAANSHHFVLLNLLLIPLQDSKIELDPFAALACLFKGSQGQLERGCDLIRSNPHCPPSDAGMLECMQFSGSVGQSRTAVCPSVSAAASIRASSVCSLEGALATPSSFLGEIIRWSCAKAAASTMARLSAPLLIRSSPALGTASYGALPELDSSSSSPANPPSPIANRLKRHIGHIPTNAPATTAGRTTDDMRTRRPSDAVRLGRVKRGPDPAAPADPQAPAASASFVFADDSSSSDSDQARLLHGDEDDDDTSFDPHANSPYAQVRASVPVTDDTSLSINTPRMWTLAILFAVTGSATNLFFSLRYPSVSITPFIALLLAHPLGRIWDLLFPEILTATGPVARVRRWLGQGRWNKKEHACVYISSNVSFGFAFATDVIVSQKHFYNQPTPLLYQILLTLSTQFLGYTFAGITRQWLVYPSSMVWPVTLQSTAMFTTLHDRSDDDEPVRGWENWGRWKFFMTVLGGSVVWYFFPGFIMPVLSYFNIGTWAKPDSVVLANLFGVSSGLGLIPITFDWAQISYIGSPIITPFWAAANVLIGLIAVMWILAPILYYANVFYSSYMPILSSAVYDNTGSYYDVRRVLTPQFTFDEAGYKQYSKVFLPITYVLSYALQFAAMTALVTHTAIWHGKDIWAQGKRALRVGAASAGKREASYERVSGGGGRRIRSAEELTDEQWADIVGDEDVHVRLMKRYPEAPASWYIATGVVTTLIGMWLVEAYDVNLPWYGVLLALGICTTFFVPVGLIMAITNTQSSIFLLCQLTAGYAFAGRGIANMVFVTYGYITCTQGLKFASDLKLGQYVKVPPRTLFAVQMVATAVGAMVQVGVLNWMFGAVPGICTADAMSGFTCPLARVHFNGSVLWGVVGPDRFFGRGELYRPLVAAFGVGLLAPVGVYMYGRVTGTDVRRVSLPVVFGSLSWIPPATGLNFSTWGVVCWVVNSWVRRRRGDWWRKYRMVLSAALDTGLAVGVGVVFFAVVWPRWSWSVGWRWWGTEVYKGGCDWRGCPLLTLGDGEVFGPREW</sequence>
<dbReference type="InterPro" id="IPR004813">
    <property type="entry name" value="OPT"/>
</dbReference>
<dbReference type="AlphaFoldDB" id="A0AAD6J3M1"/>
<evidence type="ECO:0000256" key="8">
    <source>
        <dbReference type="ARBA" id="ARBA00023136"/>
    </source>
</evidence>
<keyword evidence="3" id="KW-0813">Transport</keyword>
<feature type="transmembrane region" description="Helical" evidence="10">
    <location>
        <begin position="557"/>
        <end position="582"/>
    </location>
</feature>
<accession>A0AAD6J3M1</accession>
<keyword evidence="8 10" id="KW-0472">Membrane</keyword>
<name>A0AAD6J3M1_DREDA</name>
<keyword evidence="7 10" id="KW-1133">Transmembrane helix</keyword>
<gene>
    <name evidence="11" type="ORF">Dda_1527</name>
</gene>
<dbReference type="GO" id="GO:0016020">
    <property type="term" value="C:membrane"/>
    <property type="evidence" value="ECO:0007669"/>
    <property type="project" value="UniProtKB-SubCell"/>
</dbReference>
<evidence type="ECO:0000256" key="4">
    <source>
        <dbReference type="ARBA" id="ARBA00022692"/>
    </source>
</evidence>
<keyword evidence="4 10" id="KW-0812">Transmembrane</keyword>
<feature type="transmembrane region" description="Helical" evidence="10">
    <location>
        <begin position="420"/>
        <end position="438"/>
    </location>
</feature>
<evidence type="ECO:0000313" key="11">
    <source>
        <dbReference type="EMBL" id="KAJ6262969.1"/>
    </source>
</evidence>
<feature type="transmembrane region" description="Helical" evidence="10">
    <location>
        <begin position="756"/>
        <end position="776"/>
    </location>
</feature>
<organism evidence="11 12">
    <name type="scientific">Drechslerella dactyloides</name>
    <name type="common">Nematode-trapping fungus</name>
    <name type="synonym">Arthrobotrys dactyloides</name>
    <dbReference type="NCBI Taxonomy" id="74499"/>
    <lineage>
        <taxon>Eukaryota</taxon>
        <taxon>Fungi</taxon>
        <taxon>Dikarya</taxon>
        <taxon>Ascomycota</taxon>
        <taxon>Pezizomycotina</taxon>
        <taxon>Orbiliomycetes</taxon>
        <taxon>Orbiliales</taxon>
        <taxon>Orbiliaceae</taxon>
        <taxon>Drechslerella</taxon>
    </lineage>
</organism>
<keyword evidence="12" id="KW-1185">Reference proteome</keyword>
<keyword evidence="6" id="KW-0653">Protein transport</keyword>
<evidence type="ECO:0000256" key="10">
    <source>
        <dbReference type="SAM" id="Phobius"/>
    </source>
</evidence>
<evidence type="ECO:0000256" key="3">
    <source>
        <dbReference type="ARBA" id="ARBA00022448"/>
    </source>
</evidence>
<dbReference type="GO" id="GO:0015031">
    <property type="term" value="P:protein transport"/>
    <property type="evidence" value="ECO:0007669"/>
    <property type="project" value="UniProtKB-KW"/>
</dbReference>
<evidence type="ECO:0000256" key="7">
    <source>
        <dbReference type="ARBA" id="ARBA00022989"/>
    </source>
</evidence>
<comment type="subcellular location">
    <subcellularLocation>
        <location evidence="1">Membrane</location>
        <topology evidence="1">Multi-pass membrane protein</topology>
    </subcellularLocation>
</comment>